<comment type="caution">
    <text evidence="4">The sequence shown here is derived from an EMBL/GenBank/DDBJ whole genome shotgun (WGS) entry which is preliminary data.</text>
</comment>
<dbReference type="PANTHER" id="PTHR33985:SF2">
    <property type="entry name" value="EXPRESSED PROTEIN"/>
    <property type="match status" value="1"/>
</dbReference>
<dbReference type="EMBL" id="JAMYWD010000009">
    <property type="protein sequence ID" value="KAJ4960431.1"/>
    <property type="molecule type" value="Genomic_DNA"/>
</dbReference>
<proteinExistence type="inferred from homology"/>
<name>A0A9Q0H879_9MAGN</name>
<dbReference type="SUPFAM" id="SSF82153">
    <property type="entry name" value="FAS1 domain"/>
    <property type="match status" value="2"/>
</dbReference>
<dbReference type="Proteomes" id="UP001141806">
    <property type="component" value="Unassembled WGS sequence"/>
</dbReference>
<keyword evidence="5" id="KW-1185">Reference proteome</keyword>
<feature type="chain" id="PRO_5040472368" description="FAS1 domain-containing protein" evidence="2">
    <location>
        <begin position="26"/>
        <end position="416"/>
    </location>
</feature>
<sequence length="416" mass="44521">MATSMQLKFLTNLFLVSFCLSLTNAAVMSGASVSAYSTPVGSPLPSQDVQDLMSPTALFKPILTNLGFHQLAMAIPSLADSAFSTWNGPSTLFAPTDSSIQSCSSCYPAKLLREHLVPGIFSLDYLRKLAFGTKLETMNPGRCITVTSADNHTKIFVGGAEITHPDLYNNGIIVVHGLQGFVAPLSPLSCNVDRMTSLSFPPQTSIPDRSHSLSQFPLMRLMLRDAILRLRNSGFSVLSLALWIKYPELVYLKNMTVFALDDESIFSGGHAYVSSVRFHILPDRMLMDADLAKLRVGTVLRTLESGQSLVVTTSGTEGASSLRINYVRVRNPDVMHNFKIVVHSVVWPFPHIHPSAFAGIGGDSVLDMSNDAGALPTDDGGNVGGGTCAATEEGGCASGPASEVQATLVSEARHGL</sequence>
<evidence type="ECO:0000313" key="5">
    <source>
        <dbReference type="Proteomes" id="UP001141806"/>
    </source>
</evidence>
<dbReference type="Pfam" id="PF02469">
    <property type="entry name" value="Fasciclin"/>
    <property type="match status" value="1"/>
</dbReference>
<evidence type="ECO:0000256" key="2">
    <source>
        <dbReference type="SAM" id="SignalP"/>
    </source>
</evidence>
<dbReference type="AlphaFoldDB" id="A0A9Q0H879"/>
<evidence type="ECO:0000259" key="3">
    <source>
        <dbReference type="PROSITE" id="PS50213"/>
    </source>
</evidence>
<dbReference type="Gene3D" id="2.30.180.10">
    <property type="entry name" value="FAS1 domain"/>
    <property type="match status" value="1"/>
</dbReference>
<organism evidence="4 5">
    <name type="scientific">Protea cynaroides</name>
    <dbReference type="NCBI Taxonomy" id="273540"/>
    <lineage>
        <taxon>Eukaryota</taxon>
        <taxon>Viridiplantae</taxon>
        <taxon>Streptophyta</taxon>
        <taxon>Embryophyta</taxon>
        <taxon>Tracheophyta</taxon>
        <taxon>Spermatophyta</taxon>
        <taxon>Magnoliopsida</taxon>
        <taxon>Proteales</taxon>
        <taxon>Proteaceae</taxon>
        <taxon>Protea</taxon>
    </lineage>
</organism>
<evidence type="ECO:0000256" key="1">
    <source>
        <dbReference type="ARBA" id="ARBA00007843"/>
    </source>
</evidence>
<accession>A0A9Q0H879</accession>
<feature type="domain" description="FAS1" evidence="3">
    <location>
        <begin position="46"/>
        <end position="181"/>
    </location>
</feature>
<dbReference type="SMART" id="SM00554">
    <property type="entry name" value="FAS1"/>
    <property type="match status" value="2"/>
</dbReference>
<dbReference type="InterPro" id="IPR052806">
    <property type="entry name" value="Fasciclin-like_AGP"/>
</dbReference>
<dbReference type="InterPro" id="IPR000782">
    <property type="entry name" value="FAS1_domain"/>
</dbReference>
<dbReference type="InterPro" id="IPR036378">
    <property type="entry name" value="FAS1_dom_sf"/>
</dbReference>
<gene>
    <name evidence="4" type="ORF">NE237_020341</name>
</gene>
<keyword evidence="2" id="KW-0732">Signal</keyword>
<dbReference type="PANTHER" id="PTHR33985">
    <property type="entry name" value="OS02G0491300 PROTEIN-RELATED"/>
    <property type="match status" value="1"/>
</dbReference>
<evidence type="ECO:0000313" key="4">
    <source>
        <dbReference type="EMBL" id="KAJ4960431.1"/>
    </source>
</evidence>
<dbReference type="OrthoDB" id="765989at2759"/>
<protein>
    <recommendedName>
        <fullName evidence="3">FAS1 domain-containing protein</fullName>
    </recommendedName>
</protein>
<reference evidence="4" key="1">
    <citation type="journal article" date="2023" name="Plant J.">
        <title>The genome of the king protea, Protea cynaroides.</title>
        <authorList>
            <person name="Chang J."/>
            <person name="Duong T.A."/>
            <person name="Schoeman C."/>
            <person name="Ma X."/>
            <person name="Roodt D."/>
            <person name="Barker N."/>
            <person name="Li Z."/>
            <person name="Van de Peer Y."/>
            <person name="Mizrachi E."/>
        </authorList>
    </citation>
    <scope>NUCLEOTIDE SEQUENCE</scope>
    <source>
        <tissue evidence="4">Young leaves</tissue>
    </source>
</reference>
<comment type="similarity">
    <text evidence="1">Belongs to the fasciclin-like AGP family.</text>
</comment>
<dbReference type="PROSITE" id="PS50213">
    <property type="entry name" value="FAS1"/>
    <property type="match status" value="1"/>
</dbReference>
<feature type="signal peptide" evidence="2">
    <location>
        <begin position="1"/>
        <end position="25"/>
    </location>
</feature>